<feature type="domain" description="Large ribosomal subunit protein eL20" evidence="4">
    <location>
        <begin position="24"/>
        <end position="70"/>
    </location>
</feature>
<dbReference type="EMBL" id="JBGMDY010000004">
    <property type="protein sequence ID" value="KAL2337085.1"/>
    <property type="molecule type" value="Genomic_DNA"/>
</dbReference>
<evidence type="ECO:0000313" key="5">
    <source>
        <dbReference type="EMBL" id="KAL2337085.1"/>
    </source>
</evidence>
<dbReference type="InterPro" id="IPR021138">
    <property type="entry name" value="Ribosomal_eL20_eukaryotes"/>
</dbReference>
<dbReference type="Gene3D" id="3.10.20.10">
    <property type="match status" value="1"/>
</dbReference>
<reference evidence="5 6" key="1">
    <citation type="submission" date="2024-08" db="EMBL/GenBank/DDBJ databases">
        <title>Insights into the chromosomal genome structure of Flemingia macrophylla.</title>
        <authorList>
            <person name="Ding Y."/>
            <person name="Zhao Y."/>
            <person name="Bi W."/>
            <person name="Wu M."/>
            <person name="Zhao G."/>
            <person name="Gong Y."/>
            <person name="Li W."/>
            <person name="Zhang P."/>
        </authorList>
    </citation>
    <scope>NUCLEOTIDE SEQUENCE [LARGE SCALE GENOMIC DNA]</scope>
    <source>
        <strain evidence="5">DYQJB</strain>
        <tissue evidence="5">Leaf</tissue>
    </source>
</reference>
<evidence type="ECO:0000313" key="6">
    <source>
        <dbReference type="Proteomes" id="UP001603857"/>
    </source>
</evidence>
<evidence type="ECO:0000259" key="4">
    <source>
        <dbReference type="Pfam" id="PF01775"/>
    </source>
</evidence>
<dbReference type="GO" id="GO:1990904">
    <property type="term" value="C:ribonucleoprotein complex"/>
    <property type="evidence" value="ECO:0007669"/>
    <property type="project" value="UniProtKB-KW"/>
</dbReference>
<dbReference type="Pfam" id="PF01775">
    <property type="entry name" value="Ribosomal_L18A"/>
    <property type="match status" value="1"/>
</dbReference>
<name>A0ABD1MPS9_9FABA</name>
<organism evidence="5 6">
    <name type="scientific">Flemingia macrophylla</name>
    <dbReference type="NCBI Taxonomy" id="520843"/>
    <lineage>
        <taxon>Eukaryota</taxon>
        <taxon>Viridiplantae</taxon>
        <taxon>Streptophyta</taxon>
        <taxon>Embryophyta</taxon>
        <taxon>Tracheophyta</taxon>
        <taxon>Spermatophyta</taxon>
        <taxon>Magnoliopsida</taxon>
        <taxon>eudicotyledons</taxon>
        <taxon>Gunneridae</taxon>
        <taxon>Pentapetalae</taxon>
        <taxon>rosids</taxon>
        <taxon>fabids</taxon>
        <taxon>Fabales</taxon>
        <taxon>Fabaceae</taxon>
        <taxon>Papilionoideae</taxon>
        <taxon>50 kb inversion clade</taxon>
        <taxon>NPAAA clade</taxon>
        <taxon>indigoferoid/millettioid clade</taxon>
        <taxon>Phaseoleae</taxon>
        <taxon>Flemingia</taxon>
    </lineage>
</organism>
<dbReference type="GO" id="GO:0005840">
    <property type="term" value="C:ribosome"/>
    <property type="evidence" value="ECO:0007669"/>
    <property type="project" value="UniProtKB-KW"/>
</dbReference>
<dbReference type="AlphaFoldDB" id="A0ABD1MPS9"/>
<sequence length="233" mass="27203">MAPQQVDKPSLDTQVLQMYLQNLVIGRIRIGYHNMYKEYRDTTLNGIFEAMYNEMVSRHRVRYPCIWIIKTTTIPTKLCKRDSTKQFHNSKIKFPLVFKKARPSSRKLKTTYKAKKPNFLCNSEHITNHISSTLRKRLEHNGEEMDEMIMDEPLMKGKEKVNNSPGKVSHPTKPLIVEGETGDNLLSDPPHVIDSQPQSPKLYRLVETIKNHWENQVEVEAQEEEQPFKQAKD</sequence>
<keyword evidence="2" id="KW-0689">Ribosomal protein</keyword>
<dbReference type="FunFam" id="3.10.20.10:FF:000001">
    <property type="entry name" value="60S ribosomal protein L18a"/>
    <property type="match status" value="1"/>
</dbReference>
<comment type="caution">
    <text evidence="5">The sequence shown here is derived from an EMBL/GenBank/DDBJ whole genome shotgun (WGS) entry which is preliminary data.</text>
</comment>
<dbReference type="SUPFAM" id="SSF160374">
    <property type="entry name" value="RplX-like"/>
    <property type="match status" value="1"/>
</dbReference>
<dbReference type="Proteomes" id="UP001603857">
    <property type="component" value="Unassembled WGS sequence"/>
</dbReference>
<comment type="similarity">
    <text evidence="1">Belongs to the eukaryotic ribosomal protein eL20 family.</text>
</comment>
<proteinExistence type="inferred from homology"/>
<evidence type="ECO:0000256" key="1">
    <source>
        <dbReference type="ARBA" id="ARBA00009362"/>
    </source>
</evidence>
<protein>
    <recommendedName>
        <fullName evidence="4">Large ribosomal subunit protein eL20 domain-containing protein</fullName>
    </recommendedName>
</protein>
<evidence type="ECO:0000256" key="2">
    <source>
        <dbReference type="ARBA" id="ARBA00022980"/>
    </source>
</evidence>
<keyword evidence="6" id="KW-1185">Reference proteome</keyword>
<keyword evidence="3" id="KW-0687">Ribonucleoprotein</keyword>
<gene>
    <name evidence="5" type="ORF">Fmac_011531</name>
</gene>
<accession>A0ABD1MPS9</accession>
<dbReference type="InterPro" id="IPR023573">
    <property type="entry name" value="Ribosomal_eL20_dom"/>
</dbReference>
<evidence type="ECO:0000256" key="3">
    <source>
        <dbReference type="ARBA" id="ARBA00023274"/>
    </source>
</evidence>
<dbReference type="PANTHER" id="PTHR10052">
    <property type="entry name" value="60S RIBOSOMAL PROTEIN L18A"/>
    <property type="match status" value="1"/>
</dbReference>